<dbReference type="AlphaFoldDB" id="A0A4V6YAX1"/>
<protein>
    <submittedName>
        <fullName evidence="1">Uncharacterized protein</fullName>
    </submittedName>
</protein>
<evidence type="ECO:0000313" key="1">
    <source>
        <dbReference type="EMBL" id="TKX25062.1"/>
    </source>
</evidence>
<dbReference type="Proteomes" id="UP000308133">
    <property type="component" value="Unassembled WGS sequence"/>
</dbReference>
<accession>A0A4V6YAX1</accession>
<gene>
    <name evidence="1" type="ORF">C1H76_2718</name>
</gene>
<organism evidence="1 2">
    <name type="scientific">Elsinoe australis</name>
    <dbReference type="NCBI Taxonomy" id="40998"/>
    <lineage>
        <taxon>Eukaryota</taxon>
        <taxon>Fungi</taxon>
        <taxon>Dikarya</taxon>
        <taxon>Ascomycota</taxon>
        <taxon>Pezizomycotina</taxon>
        <taxon>Dothideomycetes</taxon>
        <taxon>Dothideomycetidae</taxon>
        <taxon>Myriangiales</taxon>
        <taxon>Elsinoaceae</taxon>
        <taxon>Elsinoe</taxon>
    </lineage>
</organism>
<dbReference type="EMBL" id="PTQR01000033">
    <property type="protein sequence ID" value="TKX25062.1"/>
    <property type="molecule type" value="Genomic_DNA"/>
</dbReference>
<comment type="caution">
    <text evidence="1">The sequence shown here is derived from an EMBL/GenBank/DDBJ whole genome shotgun (WGS) entry which is preliminary data.</text>
</comment>
<evidence type="ECO:0000313" key="2">
    <source>
        <dbReference type="Proteomes" id="UP000308133"/>
    </source>
</evidence>
<proteinExistence type="predicted"/>
<name>A0A4V6YAX1_9PEZI</name>
<reference evidence="1 2" key="1">
    <citation type="submission" date="2018-02" db="EMBL/GenBank/DDBJ databases">
        <title>Draft genome sequences of Elsinoe sp., causing black scab on jojoba.</title>
        <authorList>
            <person name="Stodart B."/>
            <person name="Jeffress S."/>
            <person name="Ash G."/>
            <person name="Arun Chinnappa K."/>
        </authorList>
    </citation>
    <scope>NUCLEOTIDE SEQUENCE [LARGE SCALE GENOMIC DNA]</scope>
    <source>
        <strain evidence="1 2">Hillstone_2</strain>
    </source>
</reference>
<sequence>MQRLDNQSICHDSRAFQKQDGLVTDWLQPVEDKVMAMEKIFATYRPSDEDVNMDRTATNDYLSDILSDTHSGCVDIVRAMIKVLKDVPAKGSPANPGDQLLGMQSLVYQLQKSTIGHEVKLYSLPPTAYQDADHYVCAMKTDVRLDCRKIISCIDAIRTGEGNHHCLFEDFLQLIQNKVGDAYQSIVDLANHVHTAAPDGVEKKVRDLVSHPQAECHEMLAKIYVYRQQAKGQAYESHVQAIQNSIERHQDNTYHWEEDINGGHLQGNLITHVDDLMHDLRIGYTDMLEVIGNVRATVEEKR</sequence>